<dbReference type="GO" id="GO:0009234">
    <property type="term" value="P:menaquinone biosynthetic process"/>
    <property type="evidence" value="ECO:0007669"/>
    <property type="project" value="UniProtKB-UniRule"/>
</dbReference>
<comment type="pathway">
    <text evidence="4">Quinol/quinone metabolism; menaquinone biosynthesis; menaquinol from 1,4-dihydroxy-2-naphthoate: step 2/2.</text>
</comment>
<proteinExistence type="inferred from homology"/>
<keyword evidence="3 4" id="KW-0949">S-adenosyl-L-methionine</keyword>
<dbReference type="PROSITE" id="PS51608">
    <property type="entry name" value="SAM_MT_UBIE"/>
    <property type="match status" value="1"/>
</dbReference>
<dbReference type="RefSeq" id="WP_048111633.1">
    <property type="nucleotide sequence ID" value="NZ_CP010070.1"/>
</dbReference>
<dbReference type="STRING" id="1577791.Mpt1_c04130"/>
<accession>A0A0A7LDB5</accession>
<comment type="catalytic activity">
    <reaction evidence="4">
        <text>a 2-demethylmenaquinol + S-adenosyl-L-methionine = a menaquinol + S-adenosyl-L-homocysteine + H(+)</text>
        <dbReference type="Rhea" id="RHEA:42640"/>
        <dbReference type="Rhea" id="RHEA-COMP:9539"/>
        <dbReference type="Rhea" id="RHEA-COMP:9563"/>
        <dbReference type="ChEBI" id="CHEBI:15378"/>
        <dbReference type="ChEBI" id="CHEBI:18151"/>
        <dbReference type="ChEBI" id="CHEBI:55437"/>
        <dbReference type="ChEBI" id="CHEBI:57856"/>
        <dbReference type="ChEBI" id="CHEBI:59789"/>
        <dbReference type="EC" id="2.1.1.163"/>
    </reaction>
</comment>
<dbReference type="NCBIfam" id="TIGR01934">
    <property type="entry name" value="MenG_MenH_UbiE"/>
    <property type="match status" value="1"/>
</dbReference>
<feature type="binding site" evidence="4">
    <location>
        <begin position="117"/>
        <end position="118"/>
    </location>
    <ligand>
        <name>S-adenosyl-L-methionine</name>
        <dbReference type="ChEBI" id="CHEBI:59789"/>
    </ligand>
</feature>
<protein>
    <recommendedName>
        <fullName evidence="4">Demethylmenaquinone methyltransferase</fullName>
        <ecNumber evidence="4">2.1.1.163</ecNumber>
    </recommendedName>
</protein>
<feature type="binding site" evidence="4">
    <location>
        <position position="89"/>
    </location>
    <ligand>
        <name>S-adenosyl-L-methionine</name>
        <dbReference type="ChEBI" id="CHEBI:59789"/>
    </ligand>
</feature>
<evidence type="ECO:0000256" key="3">
    <source>
        <dbReference type="ARBA" id="ARBA00022691"/>
    </source>
</evidence>
<keyword evidence="1 4" id="KW-0489">Methyltransferase</keyword>
<dbReference type="GO" id="GO:0043770">
    <property type="term" value="F:demethylmenaquinone methyltransferase activity"/>
    <property type="evidence" value="ECO:0007669"/>
    <property type="project" value="UniProtKB-UniRule"/>
</dbReference>
<evidence type="ECO:0000313" key="5">
    <source>
        <dbReference type="EMBL" id="AIZ56307.1"/>
    </source>
</evidence>
<keyword evidence="2 4" id="KW-0808">Transferase</keyword>
<name>A0A0A7LDB5_9ARCH</name>
<dbReference type="AlphaFoldDB" id="A0A0A7LDB5"/>
<evidence type="ECO:0000256" key="1">
    <source>
        <dbReference type="ARBA" id="ARBA00022603"/>
    </source>
</evidence>
<gene>
    <name evidence="5" type="primary">arsM1</name>
    <name evidence="4" type="synonym">menG</name>
    <name evidence="5" type="ORF">Mpt1_c04130</name>
</gene>
<dbReference type="UniPathway" id="UPA00079">
    <property type="reaction ID" value="UER00169"/>
</dbReference>
<dbReference type="PANTHER" id="PTHR43591:SF24">
    <property type="entry name" value="2-METHOXY-6-POLYPRENYL-1,4-BENZOQUINOL METHYLASE, MITOCHONDRIAL"/>
    <property type="match status" value="1"/>
</dbReference>
<evidence type="ECO:0000313" key="6">
    <source>
        <dbReference type="Proteomes" id="UP000030787"/>
    </source>
</evidence>
<dbReference type="Pfam" id="PF01209">
    <property type="entry name" value="Ubie_methyltran"/>
    <property type="match status" value="1"/>
</dbReference>
<dbReference type="PANTHER" id="PTHR43591">
    <property type="entry name" value="METHYLTRANSFERASE"/>
    <property type="match status" value="1"/>
</dbReference>
<sequence length="251" mass="28861">MEEELRPNGTQFEGKEEYVKEVFTEIASYYDEMNELMSMGMIKRWHRFMMKKAGDIDSKICLDIGTGTGEIAFLLAKNVGKDGKVYGVDITPRMLEHADMKMKEQDIPRPIIFEVGDALSLRFQDGYFDVVTSGYMLRNVTDIQKAINEMFRVLKPGGRAVVAELSKPNNRFIRFFYNLYMNHRVYWLGKKYGGGKKINGKEPAYEWLTSSIEGFPHGKEMTDKFKKAGFEDAQYFVKSLGAVNIYLGIKK</sequence>
<dbReference type="HAMAP" id="MF_01813">
    <property type="entry name" value="MenG_UbiE_methyltr"/>
    <property type="match status" value="1"/>
</dbReference>
<keyword evidence="6" id="KW-1185">Reference proteome</keyword>
<dbReference type="InterPro" id="IPR023576">
    <property type="entry name" value="UbiE/COQ5_MeTrFase_CS"/>
</dbReference>
<dbReference type="InterPro" id="IPR004033">
    <property type="entry name" value="UbiE/COQ5_MeTrFase"/>
</dbReference>
<comment type="function">
    <text evidence="4">Methyltransferase required for the conversion of demethylmenaquinol (DMKH2) to menaquinol (MKH2).</text>
</comment>
<dbReference type="InterPro" id="IPR029063">
    <property type="entry name" value="SAM-dependent_MTases_sf"/>
</dbReference>
<organism evidence="5 6">
    <name type="scientific">Candidatus Methanoplasma termitum</name>
    <dbReference type="NCBI Taxonomy" id="1577791"/>
    <lineage>
        <taxon>Archaea</taxon>
        <taxon>Methanobacteriati</taxon>
        <taxon>Thermoplasmatota</taxon>
        <taxon>Thermoplasmata</taxon>
        <taxon>Methanomassiliicoccales</taxon>
        <taxon>Methanomassiliicoccaceae</taxon>
        <taxon>Candidatus Methanoplasma</taxon>
    </lineage>
</organism>
<dbReference type="GeneID" id="24818083"/>
<reference evidence="5 6" key="1">
    <citation type="journal article" date="2014" name="Appl. Environ. Microbiol.">
        <title>Comparative Genome Analysis of 'Candidatus Methanoplasma termitum' Indicates a New Mode of Energy Metabolism in the Seventh Order of Methanogens.</title>
        <authorList>
            <person name="Lang K."/>
            <person name="Schuldes J."/>
            <person name="Klingl A."/>
            <person name="Poehlein A."/>
            <person name="Daniel R."/>
            <person name="Brune A."/>
        </authorList>
    </citation>
    <scope>NUCLEOTIDE SEQUENCE [LARGE SCALE GENOMIC DNA]</scope>
    <source>
        <strain evidence="6">Mpt1</strain>
    </source>
</reference>
<dbReference type="GO" id="GO:0032259">
    <property type="term" value="P:methylation"/>
    <property type="evidence" value="ECO:0007669"/>
    <property type="project" value="UniProtKB-KW"/>
</dbReference>
<dbReference type="CDD" id="cd02440">
    <property type="entry name" value="AdoMet_MTases"/>
    <property type="match status" value="1"/>
</dbReference>
<dbReference type="PROSITE" id="PS01184">
    <property type="entry name" value="UBIE_2"/>
    <property type="match status" value="1"/>
</dbReference>
<comment type="caution">
    <text evidence="4">Lacks conserved residue(s) required for the propagation of feature annotation.</text>
</comment>
<feature type="binding site" evidence="4">
    <location>
        <position position="68"/>
    </location>
    <ligand>
        <name>S-adenosyl-L-methionine</name>
        <dbReference type="ChEBI" id="CHEBI:59789"/>
    </ligand>
</feature>
<dbReference type="Gene3D" id="3.40.50.150">
    <property type="entry name" value="Vaccinia Virus protein VP39"/>
    <property type="match status" value="1"/>
</dbReference>
<dbReference type="EMBL" id="CP010070">
    <property type="protein sequence ID" value="AIZ56307.1"/>
    <property type="molecule type" value="Genomic_DNA"/>
</dbReference>
<dbReference type="EC" id="2.1.1.163" evidence="4"/>
<evidence type="ECO:0000256" key="2">
    <source>
        <dbReference type="ARBA" id="ARBA00022679"/>
    </source>
</evidence>
<comment type="similarity">
    <text evidence="4">Belongs to the class I-like SAM-binding methyltransferase superfamily. MenG/UbiE family.</text>
</comment>
<keyword evidence="4" id="KW-0474">Menaquinone biosynthesis</keyword>
<dbReference type="KEGG" id="mear:Mpt1_c04130"/>
<dbReference type="Proteomes" id="UP000030787">
    <property type="component" value="Chromosome"/>
</dbReference>
<dbReference type="SUPFAM" id="SSF53335">
    <property type="entry name" value="S-adenosyl-L-methionine-dependent methyltransferases"/>
    <property type="match status" value="1"/>
</dbReference>
<evidence type="ECO:0000256" key="4">
    <source>
        <dbReference type="HAMAP-Rule" id="MF_01813"/>
    </source>
</evidence>
<dbReference type="HOGENOM" id="CLU_037990_0_0_2"/>